<evidence type="ECO:0000256" key="1">
    <source>
        <dbReference type="ARBA" id="ARBA00022729"/>
    </source>
</evidence>
<dbReference type="Proteomes" id="UP000248886">
    <property type="component" value="Unassembled WGS sequence"/>
</dbReference>
<dbReference type="PANTHER" id="PTHR34512">
    <property type="entry name" value="CELL SURFACE PROTEIN"/>
    <property type="match status" value="1"/>
</dbReference>
<feature type="domain" description="Pyrrolo-quinoline quinone repeat" evidence="6">
    <location>
        <begin position="90"/>
        <end position="318"/>
    </location>
</feature>
<dbReference type="EMBL" id="QKQP01000013">
    <property type="protein sequence ID" value="PZD79741.1"/>
    <property type="molecule type" value="Genomic_DNA"/>
</dbReference>
<accession>A0A2W1KK57</accession>
<dbReference type="InterPro" id="IPR011047">
    <property type="entry name" value="Quinoprotein_ADH-like_sf"/>
</dbReference>
<dbReference type="Pfam" id="PF13360">
    <property type="entry name" value="PQQ_2"/>
    <property type="match status" value="1"/>
</dbReference>
<comment type="function">
    <text evidence="4">Part of the outer membrane protein assembly complex, which is involved in assembly and insertion of beta-barrel proteins into the outer membrane.</text>
</comment>
<name>A0A2W1KK57_ACIFR</name>
<evidence type="ECO:0000259" key="6">
    <source>
        <dbReference type="Pfam" id="PF13360"/>
    </source>
</evidence>
<dbReference type="SUPFAM" id="SSF50998">
    <property type="entry name" value="Quinoprotein alcohol dehydrogenase-like"/>
    <property type="match status" value="1"/>
</dbReference>
<evidence type="ECO:0000313" key="7">
    <source>
        <dbReference type="EMBL" id="PZD79741.1"/>
    </source>
</evidence>
<dbReference type="HAMAP" id="MF_00923">
    <property type="entry name" value="OM_assembly_BamB"/>
    <property type="match status" value="1"/>
</dbReference>
<organism evidence="7 8">
    <name type="scientific">Acidithiobacillus ferrooxidans</name>
    <name type="common">Thiobacillus ferrooxidans</name>
    <dbReference type="NCBI Taxonomy" id="920"/>
    <lineage>
        <taxon>Bacteria</taxon>
        <taxon>Pseudomonadati</taxon>
        <taxon>Pseudomonadota</taxon>
        <taxon>Acidithiobacillia</taxon>
        <taxon>Acidithiobacillales</taxon>
        <taxon>Acidithiobacillaceae</taxon>
        <taxon>Acidithiobacillus</taxon>
    </lineage>
</organism>
<dbReference type="OrthoDB" id="5290752at2"/>
<comment type="subunit">
    <text evidence="4">Part of the Bam complex.</text>
</comment>
<reference evidence="7 8" key="1">
    <citation type="submission" date="2018-06" db="EMBL/GenBank/DDBJ databases">
        <title>Draft sequence of Acidithiobacillus ferrooxidans CCM 4253.</title>
        <authorList>
            <person name="Moya-Beltran A."/>
            <person name="Castro M."/>
            <person name="Covarrubias P.C."/>
            <person name="Issotta F."/>
            <person name="Janiczek O."/>
            <person name="Mandl M."/>
            <person name="Kucera J."/>
            <person name="Quatrini R."/>
        </authorList>
    </citation>
    <scope>NUCLEOTIDE SEQUENCE [LARGE SCALE GENOMIC DNA]</scope>
    <source>
        <strain evidence="7 8">CCM 4253</strain>
    </source>
</reference>
<evidence type="ECO:0000313" key="8">
    <source>
        <dbReference type="Proteomes" id="UP000248886"/>
    </source>
</evidence>
<dbReference type="InterPro" id="IPR018391">
    <property type="entry name" value="PQQ_b-propeller_rpt"/>
</dbReference>
<gene>
    <name evidence="4 7" type="primary">bamB</name>
    <name evidence="7" type="ORF">DN052_16085</name>
</gene>
<dbReference type="GO" id="GO:0051205">
    <property type="term" value="P:protein insertion into membrane"/>
    <property type="evidence" value="ECO:0007669"/>
    <property type="project" value="UniProtKB-UniRule"/>
</dbReference>
<dbReference type="AlphaFoldDB" id="A0A2W1KK57"/>
<dbReference type="OMA" id="FTPTKVW"/>
<comment type="subcellular location">
    <subcellularLocation>
        <location evidence="4">Cell outer membrane</location>
    </subcellularLocation>
</comment>
<evidence type="ECO:0000256" key="2">
    <source>
        <dbReference type="ARBA" id="ARBA00023136"/>
    </source>
</evidence>
<dbReference type="GO" id="GO:0009279">
    <property type="term" value="C:cell outer membrane"/>
    <property type="evidence" value="ECO:0007669"/>
    <property type="project" value="UniProtKB-SubCell"/>
</dbReference>
<keyword evidence="3 4" id="KW-0998">Cell outer membrane</keyword>
<dbReference type="SMART" id="SM00564">
    <property type="entry name" value="PQQ"/>
    <property type="match status" value="6"/>
</dbReference>
<keyword evidence="1 4" id="KW-0732">Signal</keyword>
<evidence type="ECO:0000256" key="4">
    <source>
        <dbReference type="HAMAP-Rule" id="MF_00923"/>
    </source>
</evidence>
<dbReference type="RefSeq" id="WP_012536848.1">
    <property type="nucleotide sequence ID" value="NZ_AP025160.1"/>
</dbReference>
<dbReference type="InterPro" id="IPR002372">
    <property type="entry name" value="PQQ_rpt_dom"/>
</dbReference>
<protein>
    <recommendedName>
        <fullName evidence="4">Outer membrane protein assembly factor BamB</fullName>
    </recommendedName>
</protein>
<dbReference type="GO" id="GO:0043165">
    <property type="term" value="P:Gram-negative-bacterium-type cell outer membrane assembly"/>
    <property type="evidence" value="ECO:0007669"/>
    <property type="project" value="UniProtKB-UniRule"/>
</dbReference>
<feature type="transmembrane region" description="Helical" evidence="5">
    <location>
        <begin position="12"/>
        <end position="32"/>
    </location>
</feature>
<evidence type="ECO:0000256" key="5">
    <source>
        <dbReference type="SAM" id="Phobius"/>
    </source>
</evidence>
<dbReference type="PANTHER" id="PTHR34512:SF30">
    <property type="entry name" value="OUTER MEMBRANE PROTEIN ASSEMBLY FACTOR BAMB"/>
    <property type="match status" value="1"/>
</dbReference>
<dbReference type="SMR" id="A0A2W1KK57"/>
<comment type="caution">
    <text evidence="7">The sequence shown here is derived from an EMBL/GenBank/DDBJ whole genome shotgun (WGS) entry which is preliminary data.</text>
</comment>
<dbReference type="InterPro" id="IPR017687">
    <property type="entry name" value="BamB"/>
</dbReference>
<dbReference type="GeneID" id="65281089"/>
<keyword evidence="2 4" id="KW-0472">Membrane</keyword>
<keyword evidence="5" id="KW-1133">Transmembrane helix</keyword>
<evidence type="ECO:0000256" key="3">
    <source>
        <dbReference type="ARBA" id="ARBA00023237"/>
    </source>
</evidence>
<dbReference type="InterPro" id="IPR015943">
    <property type="entry name" value="WD40/YVTN_repeat-like_dom_sf"/>
</dbReference>
<proteinExistence type="inferred from homology"/>
<sequence length="395" mass="41680">MNPRHFSRALGRMVALGAVATLLNGCGILSWFHSTPSPKTPPPLAKGMDKVSFSTEWQARLYGIWQVNPYQGTLIAHGKGQIVVADASGRLVSLTDGGHQMWTRSLDGRTARGPTLANGVVYTGTDTGKVYAFTAKDGHPLWAIQLSSEVLTPVVAAGDHLLVQTVDGHLWALDPNNGKVQWTFSMNQPTLILRAVATPTVHDGVVYAGFADGTVVALSLGSGAELWRAQVALPHGSNALARMVDVAASPVVAGGQVITAAYQGNLAAYALQGGTQNWSIPMSVYQTPVLEDGHLLVADADGRISSVDPASGNVLWRNDRLSGHYLTGFGLCGGSLLTTDNAGYLYVIDPQTGHRIGQTRLSDSGIQSTPVCLGSGQILALSDAGTLYRIHLAKR</sequence>
<comment type="similarity">
    <text evidence="4">Belongs to the BamB family.</text>
</comment>
<keyword evidence="5" id="KW-0812">Transmembrane</keyword>
<dbReference type="NCBIfam" id="TIGR03300">
    <property type="entry name" value="assembly_YfgL"/>
    <property type="match status" value="1"/>
</dbReference>
<dbReference type="Gene3D" id="2.130.10.10">
    <property type="entry name" value="YVTN repeat-like/Quinoprotein amine dehydrogenase"/>
    <property type="match status" value="1"/>
</dbReference>